<evidence type="ECO:0000313" key="7">
    <source>
        <dbReference type="EMBL" id="MBR0680112.1"/>
    </source>
</evidence>
<comment type="subcellular location">
    <subcellularLocation>
        <location evidence="1">Cell membrane</location>
        <topology evidence="1">Multi-pass membrane protein</topology>
    </subcellularLocation>
</comment>
<dbReference type="AlphaFoldDB" id="A0A9X9X8S6"/>
<dbReference type="GO" id="GO:0015171">
    <property type="term" value="F:amino acid transmembrane transporter activity"/>
    <property type="evidence" value="ECO:0007669"/>
    <property type="project" value="TreeGrafter"/>
</dbReference>
<feature type="transmembrane region" description="Helical" evidence="6">
    <location>
        <begin position="57"/>
        <end position="84"/>
    </location>
</feature>
<evidence type="ECO:0000256" key="2">
    <source>
        <dbReference type="ARBA" id="ARBA00022475"/>
    </source>
</evidence>
<evidence type="ECO:0000256" key="5">
    <source>
        <dbReference type="ARBA" id="ARBA00023136"/>
    </source>
</evidence>
<feature type="transmembrane region" description="Helical" evidence="6">
    <location>
        <begin position="169"/>
        <end position="193"/>
    </location>
</feature>
<dbReference type="PIRSF" id="PIRSF006324">
    <property type="entry name" value="LeuE"/>
    <property type="match status" value="1"/>
</dbReference>
<keyword evidence="2" id="KW-1003">Cell membrane</keyword>
<evidence type="ECO:0000256" key="4">
    <source>
        <dbReference type="ARBA" id="ARBA00022989"/>
    </source>
</evidence>
<dbReference type="InterPro" id="IPR001123">
    <property type="entry name" value="LeuE-type"/>
</dbReference>
<reference evidence="7" key="1">
    <citation type="submission" date="2020-01" db="EMBL/GenBank/DDBJ databases">
        <authorList>
            <person name="Rat A."/>
        </authorList>
    </citation>
    <scope>NUCLEOTIDE SEQUENCE</scope>
    <source>
        <strain evidence="7">LMG 31228</strain>
    </source>
</reference>
<name>A0A9X9X8S6_9PROT</name>
<evidence type="ECO:0000256" key="6">
    <source>
        <dbReference type="SAM" id="Phobius"/>
    </source>
</evidence>
<accession>A0A9X9X8S6</accession>
<keyword evidence="5 6" id="KW-0472">Membrane</keyword>
<evidence type="ECO:0000256" key="3">
    <source>
        <dbReference type="ARBA" id="ARBA00022692"/>
    </source>
</evidence>
<gene>
    <name evidence="7" type="ORF">GXW74_06410</name>
</gene>
<dbReference type="PANTHER" id="PTHR30086">
    <property type="entry name" value="ARGININE EXPORTER PROTEIN ARGO"/>
    <property type="match status" value="1"/>
</dbReference>
<keyword evidence="8" id="KW-1185">Reference proteome</keyword>
<feature type="transmembrane region" description="Helical" evidence="6">
    <location>
        <begin position="205"/>
        <end position="223"/>
    </location>
</feature>
<evidence type="ECO:0000256" key="1">
    <source>
        <dbReference type="ARBA" id="ARBA00004651"/>
    </source>
</evidence>
<comment type="caution">
    <text evidence="7">The sequence shown here is derived from an EMBL/GenBank/DDBJ whole genome shotgun (WGS) entry which is preliminary data.</text>
</comment>
<dbReference type="GO" id="GO:0005886">
    <property type="term" value="C:plasma membrane"/>
    <property type="evidence" value="ECO:0007669"/>
    <property type="project" value="UniProtKB-SubCell"/>
</dbReference>
<feature type="transmembrane region" description="Helical" evidence="6">
    <location>
        <begin position="90"/>
        <end position="112"/>
    </location>
</feature>
<sequence>MRWIDGAGCDMLRSMLPVDPSLLAGYLLACVVLVLTPGPDMAFVLGQTLSGGARRGWAATFGIFTGAAVHILAAAAGVAAIVAAHPALFTALRVAGALYLLWLGVHAIRAALRGNGGLGADRTPTTGLGAAWRQGFLTNLLNPKVGLFFLAFVPLFVDPGRSPAWLQMLILGPLLPITSIPLFAVLIAGAGRIADRLRNSTAGRWLDGAAGTLFLGLGIRLLAGAPR</sequence>
<dbReference type="EMBL" id="JAAEDL010000004">
    <property type="protein sequence ID" value="MBR0680112.1"/>
    <property type="molecule type" value="Genomic_DNA"/>
</dbReference>
<dbReference type="Proteomes" id="UP001138709">
    <property type="component" value="Unassembled WGS sequence"/>
</dbReference>
<dbReference type="PANTHER" id="PTHR30086:SF20">
    <property type="entry name" value="ARGININE EXPORTER PROTEIN ARGO-RELATED"/>
    <property type="match status" value="1"/>
</dbReference>
<feature type="transmembrane region" description="Helical" evidence="6">
    <location>
        <begin position="140"/>
        <end position="157"/>
    </location>
</feature>
<proteinExistence type="predicted"/>
<evidence type="ECO:0000313" key="8">
    <source>
        <dbReference type="Proteomes" id="UP001138709"/>
    </source>
</evidence>
<reference evidence="7" key="2">
    <citation type="journal article" date="2021" name="Syst. Appl. Microbiol.">
        <title>Roseomonas hellenica sp. nov., isolated from roots of wild-growing Alkanna tinctoria.</title>
        <authorList>
            <person name="Rat A."/>
            <person name="Naranjo H.D."/>
            <person name="Lebbe L."/>
            <person name="Cnockaert M."/>
            <person name="Krigas N."/>
            <person name="Grigoriadou K."/>
            <person name="Maloupa E."/>
            <person name="Willems A."/>
        </authorList>
    </citation>
    <scope>NUCLEOTIDE SEQUENCE</scope>
    <source>
        <strain evidence="7">LMG 31228</strain>
    </source>
</reference>
<protein>
    <submittedName>
        <fullName evidence="7">LysE family translocator</fullName>
    </submittedName>
</protein>
<keyword evidence="4 6" id="KW-1133">Transmembrane helix</keyword>
<keyword evidence="3 6" id="KW-0812">Transmembrane</keyword>
<feature type="transmembrane region" description="Helical" evidence="6">
    <location>
        <begin position="23"/>
        <end position="45"/>
    </location>
</feature>
<dbReference type="Pfam" id="PF01810">
    <property type="entry name" value="LysE"/>
    <property type="match status" value="1"/>
</dbReference>
<organism evidence="7 8">
    <name type="scientific">Neoroseomonas eburnea</name>
    <dbReference type="NCBI Taxonomy" id="1346889"/>
    <lineage>
        <taxon>Bacteria</taxon>
        <taxon>Pseudomonadati</taxon>
        <taxon>Pseudomonadota</taxon>
        <taxon>Alphaproteobacteria</taxon>
        <taxon>Acetobacterales</taxon>
        <taxon>Acetobacteraceae</taxon>
        <taxon>Neoroseomonas</taxon>
    </lineage>
</organism>